<protein>
    <submittedName>
        <fullName evidence="2">Uncharacterized protein</fullName>
    </submittedName>
</protein>
<dbReference type="AlphaFoldDB" id="A0AAW1MLX7"/>
<gene>
    <name evidence="2" type="ORF">RND81_02G101900</name>
</gene>
<dbReference type="Pfam" id="PF21737">
    <property type="entry name" value="DUF6865"/>
    <property type="match status" value="1"/>
</dbReference>
<dbReference type="EMBL" id="JBDFQZ010000002">
    <property type="protein sequence ID" value="KAK9749090.1"/>
    <property type="molecule type" value="Genomic_DNA"/>
</dbReference>
<feature type="compositionally biased region" description="Polar residues" evidence="1">
    <location>
        <begin position="71"/>
        <end position="87"/>
    </location>
</feature>
<dbReference type="Proteomes" id="UP001443914">
    <property type="component" value="Unassembled WGS sequence"/>
</dbReference>
<name>A0AAW1MLX7_SAPOF</name>
<reference evidence="2" key="1">
    <citation type="submission" date="2024-03" db="EMBL/GenBank/DDBJ databases">
        <title>WGS assembly of Saponaria officinalis var. Norfolk2.</title>
        <authorList>
            <person name="Jenkins J."/>
            <person name="Shu S."/>
            <person name="Grimwood J."/>
            <person name="Barry K."/>
            <person name="Goodstein D."/>
            <person name="Schmutz J."/>
            <person name="Leebens-Mack J."/>
            <person name="Osbourn A."/>
        </authorList>
    </citation>
    <scope>NUCLEOTIDE SEQUENCE [LARGE SCALE GENOMIC DNA]</scope>
    <source>
        <strain evidence="2">JIC</strain>
    </source>
</reference>
<dbReference type="InterPro" id="IPR049198">
    <property type="entry name" value="DUF6865"/>
</dbReference>
<comment type="caution">
    <text evidence="2">The sequence shown here is derived from an EMBL/GenBank/DDBJ whole genome shotgun (WGS) entry which is preliminary data.</text>
</comment>
<organism evidence="2 3">
    <name type="scientific">Saponaria officinalis</name>
    <name type="common">Common soapwort</name>
    <name type="synonym">Lychnis saponaria</name>
    <dbReference type="NCBI Taxonomy" id="3572"/>
    <lineage>
        <taxon>Eukaryota</taxon>
        <taxon>Viridiplantae</taxon>
        <taxon>Streptophyta</taxon>
        <taxon>Embryophyta</taxon>
        <taxon>Tracheophyta</taxon>
        <taxon>Spermatophyta</taxon>
        <taxon>Magnoliopsida</taxon>
        <taxon>eudicotyledons</taxon>
        <taxon>Gunneridae</taxon>
        <taxon>Pentapetalae</taxon>
        <taxon>Caryophyllales</taxon>
        <taxon>Caryophyllaceae</taxon>
        <taxon>Caryophylleae</taxon>
        <taxon>Saponaria</taxon>
    </lineage>
</organism>
<feature type="region of interest" description="Disordered" evidence="1">
    <location>
        <begin position="66"/>
        <end position="87"/>
    </location>
</feature>
<keyword evidence="3" id="KW-1185">Reference proteome</keyword>
<dbReference type="PANTHER" id="PTHR35282:SF2">
    <property type="entry name" value="F5D14.24 PROTEIN"/>
    <property type="match status" value="1"/>
</dbReference>
<accession>A0AAW1MLX7</accession>
<proteinExistence type="predicted"/>
<dbReference type="PANTHER" id="PTHR35282">
    <property type="entry name" value="F5D14.24 PROTEIN"/>
    <property type="match status" value="1"/>
</dbReference>
<evidence type="ECO:0000256" key="1">
    <source>
        <dbReference type="SAM" id="MobiDB-lite"/>
    </source>
</evidence>
<evidence type="ECO:0000313" key="3">
    <source>
        <dbReference type="Proteomes" id="UP001443914"/>
    </source>
</evidence>
<sequence>MVNRLKTLFLLGEKFITNELRLIVISYFCNICCSYTRHSMAPTTPVENAIKDMARESLIAISYSLPETDAASPTPSSEKTPEIKNNVTHNKGGTDVDYLSELISLSYIATYEQLPELKKVLIM</sequence>
<evidence type="ECO:0000313" key="2">
    <source>
        <dbReference type="EMBL" id="KAK9749090.1"/>
    </source>
</evidence>